<comment type="caution">
    <text evidence="3">The sequence shown here is derived from an EMBL/GenBank/DDBJ whole genome shotgun (WGS) entry which is preliminary data.</text>
</comment>
<dbReference type="PANTHER" id="PTHR46652:SF3">
    <property type="entry name" value="LEUCINE-RICH REPEAT-CONTAINING PROTEIN 9"/>
    <property type="match status" value="1"/>
</dbReference>
<evidence type="ECO:0000313" key="4">
    <source>
        <dbReference type="Proteomes" id="UP001057375"/>
    </source>
</evidence>
<feature type="non-terminal residue" evidence="3">
    <location>
        <position position="1"/>
    </location>
</feature>
<evidence type="ECO:0000256" key="1">
    <source>
        <dbReference type="ARBA" id="ARBA00022614"/>
    </source>
</evidence>
<evidence type="ECO:0000256" key="2">
    <source>
        <dbReference type="ARBA" id="ARBA00022737"/>
    </source>
</evidence>
<dbReference type="Gene3D" id="3.80.10.10">
    <property type="entry name" value="Ribonuclease Inhibitor"/>
    <property type="match status" value="3"/>
</dbReference>
<protein>
    <recommendedName>
        <fullName evidence="5">L domain-like protein</fullName>
    </recommendedName>
</protein>
<evidence type="ECO:0000313" key="3">
    <source>
        <dbReference type="EMBL" id="GKT13852.1"/>
    </source>
</evidence>
<evidence type="ECO:0008006" key="5">
    <source>
        <dbReference type="Google" id="ProtNLM"/>
    </source>
</evidence>
<dbReference type="InterPro" id="IPR001611">
    <property type="entry name" value="Leu-rich_rpt"/>
</dbReference>
<gene>
    <name evidence="3" type="ORF">ADUPG1_010351</name>
</gene>
<keyword evidence="1" id="KW-0433">Leucine-rich repeat</keyword>
<dbReference type="SUPFAM" id="SSF52075">
    <property type="entry name" value="Outer arm dynein light chain 1"/>
    <property type="match status" value="1"/>
</dbReference>
<dbReference type="InterPro" id="IPR050836">
    <property type="entry name" value="SDS22/Internalin_LRR"/>
</dbReference>
<dbReference type="EMBL" id="BQXS01011545">
    <property type="protein sequence ID" value="GKT13852.1"/>
    <property type="molecule type" value="Genomic_DNA"/>
</dbReference>
<accession>A0ABQ5JVQ0</accession>
<organism evidence="3 4">
    <name type="scientific">Aduncisulcus paluster</name>
    <dbReference type="NCBI Taxonomy" id="2918883"/>
    <lineage>
        <taxon>Eukaryota</taxon>
        <taxon>Metamonada</taxon>
        <taxon>Carpediemonas-like organisms</taxon>
        <taxon>Aduncisulcus</taxon>
    </lineage>
</organism>
<dbReference type="Proteomes" id="UP001057375">
    <property type="component" value="Unassembled WGS sequence"/>
</dbReference>
<feature type="non-terminal residue" evidence="3">
    <location>
        <position position="845"/>
    </location>
</feature>
<proteinExistence type="predicted"/>
<reference evidence="3" key="1">
    <citation type="submission" date="2022-03" db="EMBL/GenBank/DDBJ databases">
        <title>Draft genome sequence of Aduncisulcus paluster, a free-living microaerophilic Fornicata.</title>
        <authorList>
            <person name="Yuyama I."/>
            <person name="Kume K."/>
            <person name="Tamura T."/>
            <person name="Inagaki Y."/>
            <person name="Hashimoto T."/>
        </authorList>
    </citation>
    <scope>NUCLEOTIDE SEQUENCE</scope>
    <source>
        <strain evidence="3">NY0171</strain>
    </source>
</reference>
<dbReference type="SUPFAM" id="SSF52058">
    <property type="entry name" value="L domain-like"/>
    <property type="match status" value="2"/>
</dbReference>
<sequence length="845" mass="89279">IVSKIDLSGFSSLTSLSIINGTVFDLVSAKTFPSSLTSLDLSNNNISDPSPLYALSSSSLWDSIDLSNNAICEDGTDDALNVLNNIFTSSSPDIVISVGTQDCHCSTDNPSLSDNKVCGETKPGSGVWYVVCASDSYTSYTSAVDFSCTQPDSSTMNCSGGCEYGYECRYLGDEVIGGVSYTTGECQQVIVDENLHDCVADMFGANDYLHRTDSTPSLFTVASLKTLAGSFDNTSKEYSLSLTCSNVVISELSGIEHVGNVLEIILENTSLPNSSLSNISTLDNLESLNISYNSSLTSLPDFSGFPLKYLDISSTNISLSSSTNVSSLLPTSIRSLRMYDTPTDQAGFDIHVCADHLQNLKTLVIGNTTAISSISVVSSSLTTLGIGDTSSSFDIVDLQSKLDSMSSLQTVILKNIDLTSIPDLSSSKDSLTSLILSNNGEIPSVYPLAAQGLSQLVTFNCNDCSISDLSPMYSLPNLMTISVVGNNICMGSESTEDLGSKFHNYGEAGFILDLGSDLATDQTCDSTGCSSIAYTSDSSCTPITDNLVCSETKPGSGVWYVVCASDSYTSYTSAEDFSCTQPDSSTTNCSGGCEYGYECRYLGDEVIGGVSYTTGECQQVIVDDNLHACVADMFVDSVGDPDYTHRTSTSPSLFSVASLRTISSSTLSNVASLRTISTSTLSNDGFSLSNFDRFSLLDGIEHIRSLTSISLPYHNFVNADPLGSLHGLESLSLAHNMYGAPVDADGNVIEGFSDLSFICSLHSLSTLALSSVTSVSALPDISECADTYTSLSSLNLAETSIIDVSALLVAADSTNVSLTELIMNGAALYDDVAETTSLFDPSILV</sequence>
<name>A0ABQ5JVQ0_9EUKA</name>
<dbReference type="InterPro" id="IPR032675">
    <property type="entry name" value="LRR_dom_sf"/>
</dbReference>
<keyword evidence="2" id="KW-0677">Repeat</keyword>
<keyword evidence="4" id="KW-1185">Reference proteome</keyword>
<dbReference type="SMART" id="SM00364">
    <property type="entry name" value="LRR_BAC"/>
    <property type="match status" value="2"/>
</dbReference>
<dbReference type="PANTHER" id="PTHR46652">
    <property type="entry name" value="LEUCINE-RICH REPEAT AND IQ DOMAIN-CONTAINING PROTEIN 1-RELATED"/>
    <property type="match status" value="1"/>
</dbReference>
<dbReference type="PROSITE" id="PS51450">
    <property type="entry name" value="LRR"/>
    <property type="match status" value="2"/>
</dbReference>